<dbReference type="Proteomes" id="UP000886700">
    <property type="component" value="Unplaced"/>
</dbReference>
<dbReference type="InterPro" id="IPR015943">
    <property type="entry name" value="WD40/YVTN_repeat-like_dom_sf"/>
</dbReference>
<keyword evidence="1" id="KW-1185">Reference proteome</keyword>
<dbReference type="OrthoDB" id="547231at2759"/>
<sequence length="703" mass="79254">MSSFKGSRAQKQRLSVFAKGPLEIPSPTEADWPKDDEKDFAFWDVDEELDLLPQPYRMINKLVNHLFDRSWEVIEEREGLLEIEKTRILPTVYPPAAEIQLNKMPGGMAVSQDYLFIGGVKGFSIYNLHNFKRMYVWEKFKVDVVSIWAMDLGNEVLIVPVDELGIVRLFYLYKDCLFPLKAINETDDISKQSTCVKMVLSPSGDYAAFLLQGAGDVWLEVYKLPKETWLKEVEHPQFGLIQKKKTKQLQLSVPDSALPESVETSLRPSLSPYAIQDLNISLKTDIKLSPPVYVMKIKPPKPIAGTTFKSPLEIFSKVEDYCGLGSGQNHFIKDAQWEQHMEIFYSSYKKYLEREWEEEPLSTATFHFFANSISPTPVDVKSSSGAACILGVHWTGSHNFFLYSMNKTLKDKTDCENVWPCAAPIAVSQISSNSSYLVLACEDGVLILWDLAQGFLFGVIALPEGCFCQSIHFLRFFLVHEGRNMYPEGRVKSEMMCVVLCTNASLHLVTASGTRGPTSKVLVERSTKHLEEAICVVAPAPALPGMVLLFSKNHSVSLMDVAKAEIVCAFAAPVPHPEETLWKPLFVVSPHHPCFLLHGARPEGDATPTDDAKDTPDSVFCFNFEDYPLLKDISKNCTISQKDLECSQAFPQVLPLEKRCEQFLQKSVWMCTHEFKCPRRPEVMDALELELTAVVKWVLGPLP</sequence>
<evidence type="ECO:0000313" key="4">
    <source>
        <dbReference type="RefSeq" id="XP_040585725.1"/>
    </source>
</evidence>
<proteinExistence type="predicted"/>
<dbReference type="GO" id="GO:0022900">
    <property type="term" value="P:electron transport chain"/>
    <property type="evidence" value="ECO:0007669"/>
    <property type="project" value="InterPro"/>
</dbReference>
<reference evidence="2" key="1">
    <citation type="submission" date="2025-04" db="UniProtKB">
        <authorList>
            <consortium name="RefSeq"/>
        </authorList>
    </citation>
    <scope>IDENTIFICATION</scope>
    <source>
        <tissue evidence="3 4">Liver</tissue>
    </source>
</reference>
<name>A0A3Q0CYP4_MESAU</name>
<evidence type="ECO:0000313" key="3">
    <source>
        <dbReference type="RefSeq" id="XP_040585722.1"/>
    </source>
</evidence>
<dbReference type="InterPro" id="IPR006885">
    <property type="entry name" value="NADH_UbQ_FeS_4_mit-like"/>
</dbReference>
<dbReference type="RefSeq" id="XP_021087310.1">
    <property type="nucleotide sequence ID" value="XM_021231651.1"/>
</dbReference>
<dbReference type="InterPro" id="IPR049547">
    <property type="entry name" value="WDR93_beta-prop"/>
</dbReference>
<dbReference type="SUPFAM" id="SSF69322">
    <property type="entry name" value="Tricorn protease domain 2"/>
    <property type="match status" value="1"/>
</dbReference>
<protein>
    <submittedName>
        <fullName evidence="2 3">WD repeat-containing protein 93 isoform X1</fullName>
    </submittedName>
</protein>
<dbReference type="CTD" id="56964"/>
<dbReference type="Gene3D" id="2.130.10.10">
    <property type="entry name" value="YVTN repeat-like/Quinoprotein amine dehydrogenase"/>
    <property type="match status" value="1"/>
</dbReference>
<gene>
    <name evidence="2 3 4" type="primary">Wdr93</name>
</gene>
<dbReference type="Pfam" id="PF21030">
    <property type="entry name" value="WDR93"/>
    <property type="match status" value="1"/>
</dbReference>
<dbReference type="PANTHER" id="PTHR12219:SF17">
    <property type="entry name" value="WD REPEAT-CONTAINING PROTEIN 93"/>
    <property type="match status" value="1"/>
</dbReference>
<evidence type="ECO:0000313" key="1">
    <source>
        <dbReference type="Proteomes" id="UP000886700"/>
    </source>
</evidence>
<dbReference type="GeneID" id="101824805"/>
<organism evidence="1 2">
    <name type="scientific">Mesocricetus auratus</name>
    <name type="common">Golden hamster</name>
    <dbReference type="NCBI Taxonomy" id="10036"/>
    <lineage>
        <taxon>Eukaryota</taxon>
        <taxon>Metazoa</taxon>
        <taxon>Chordata</taxon>
        <taxon>Craniata</taxon>
        <taxon>Vertebrata</taxon>
        <taxon>Euteleostomi</taxon>
        <taxon>Mammalia</taxon>
        <taxon>Eutheria</taxon>
        <taxon>Euarchontoglires</taxon>
        <taxon>Glires</taxon>
        <taxon>Rodentia</taxon>
        <taxon>Myomorpha</taxon>
        <taxon>Muroidea</taxon>
        <taxon>Cricetidae</taxon>
        <taxon>Cricetinae</taxon>
        <taxon>Mesocricetus</taxon>
    </lineage>
</organism>
<dbReference type="RefSeq" id="XP_040585722.1">
    <property type="nucleotide sequence ID" value="XM_040729788.1"/>
</dbReference>
<accession>A0A3Q0CYP4</accession>
<evidence type="ECO:0000313" key="2">
    <source>
        <dbReference type="RefSeq" id="XP_021087310.1"/>
    </source>
</evidence>
<dbReference type="AlphaFoldDB" id="A0A3Q0CYP4"/>
<dbReference type="RefSeq" id="XP_040585725.1">
    <property type="nucleotide sequence ID" value="XM_040729791.1"/>
</dbReference>
<dbReference type="PANTHER" id="PTHR12219">
    <property type="entry name" value="NADH-UBIQUINONE OXIDOREDUCTASE"/>
    <property type="match status" value="1"/>
</dbReference>